<evidence type="ECO:0000313" key="1">
    <source>
        <dbReference type="EMBL" id="KOO31680.1"/>
    </source>
</evidence>
<feature type="non-terminal residue" evidence="1">
    <location>
        <position position="112"/>
    </location>
</feature>
<comment type="caution">
    <text evidence="1">The sequence shown here is derived from an EMBL/GenBank/DDBJ whole genome shotgun (WGS) entry which is preliminary data.</text>
</comment>
<name>A0A0M0JYP5_9EUKA</name>
<protein>
    <submittedName>
        <fullName evidence="1">NAD-dependent glycerol-3-phosphate dehydrogenase</fullName>
    </submittedName>
</protein>
<dbReference type="Proteomes" id="UP000037460">
    <property type="component" value="Unassembled WGS sequence"/>
</dbReference>
<reference evidence="2" key="1">
    <citation type="journal article" date="2015" name="PLoS Genet.">
        <title>Genome Sequence and Transcriptome Analyses of Chrysochromulina tobin: Metabolic Tools for Enhanced Algal Fitness in the Prominent Order Prymnesiales (Haptophyceae).</title>
        <authorList>
            <person name="Hovde B.T."/>
            <person name="Deodato C.R."/>
            <person name="Hunsperger H.M."/>
            <person name="Ryken S.A."/>
            <person name="Yost W."/>
            <person name="Jha R.K."/>
            <person name="Patterson J."/>
            <person name="Monnat R.J. Jr."/>
            <person name="Barlow S.B."/>
            <person name="Starkenburg S.R."/>
            <person name="Cattolico R.A."/>
        </authorList>
    </citation>
    <scope>NUCLEOTIDE SEQUENCE</scope>
    <source>
        <strain evidence="2">CCMP291</strain>
    </source>
</reference>
<sequence>MTRAVAIGQVVQGDKEKPELTDMINTTCAVDLAELEGDEATGADVCQEYKVVAPLTKSRRMGKGSVLHGGTVADVGHLYAFGNTEERYRIKILGCKGKGVLGVDRPFDHTTK</sequence>
<accession>A0A0M0JYP5</accession>
<evidence type="ECO:0000313" key="2">
    <source>
        <dbReference type="Proteomes" id="UP000037460"/>
    </source>
</evidence>
<keyword evidence="2" id="KW-1185">Reference proteome</keyword>
<organism evidence="1 2">
    <name type="scientific">Chrysochromulina tobinii</name>
    <dbReference type="NCBI Taxonomy" id="1460289"/>
    <lineage>
        <taxon>Eukaryota</taxon>
        <taxon>Haptista</taxon>
        <taxon>Haptophyta</taxon>
        <taxon>Prymnesiophyceae</taxon>
        <taxon>Prymnesiales</taxon>
        <taxon>Chrysochromulinaceae</taxon>
        <taxon>Chrysochromulina</taxon>
    </lineage>
</organism>
<dbReference type="EMBL" id="JWZX01001960">
    <property type="protein sequence ID" value="KOO31680.1"/>
    <property type="molecule type" value="Genomic_DNA"/>
</dbReference>
<proteinExistence type="predicted"/>
<dbReference type="AlphaFoldDB" id="A0A0M0JYP5"/>
<gene>
    <name evidence="1" type="ORF">Ctob_013729</name>
</gene>